<sequence>MRVAIHVRVLPGFATSGRVDADCLLTCLTAGQKCCERLSGAPVRAEFLALGVRRSR</sequence>
<gene>
    <name evidence="1" type="ORF">JOF35_004957</name>
</gene>
<dbReference type="Proteomes" id="UP001234880">
    <property type="component" value="Unassembled WGS sequence"/>
</dbReference>
<proteinExistence type="predicted"/>
<protein>
    <submittedName>
        <fullName evidence="1">Uncharacterized protein</fullName>
    </submittedName>
</protein>
<comment type="caution">
    <text evidence="1">The sequence shown here is derived from an EMBL/GenBank/DDBJ whole genome shotgun (WGS) entry which is preliminary data.</text>
</comment>
<keyword evidence="2" id="KW-1185">Reference proteome</keyword>
<accession>A0ABT9KWZ7</accession>
<reference evidence="1 2" key="1">
    <citation type="submission" date="2023-07" db="EMBL/GenBank/DDBJ databases">
        <title>Sequencing the genomes of 1000 actinobacteria strains.</title>
        <authorList>
            <person name="Klenk H.-P."/>
        </authorList>
    </citation>
    <scope>NUCLEOTIDE SEQUENCE [LARGE SCALE GENOMIC DNA]</scope>
    <source>
        <strain evidence="1 2">DSM 41600</strain>
    </source>
</reference>
<name>A0ABT9KWZ7_9ACTN</name>
<evidence type="ECO:0000313" key="1">
    <source>
        <dbReference type="EMBL" id="MDP9612680.1"/>
    </source>
</evidence>
<organism evidence="1 2">
    <name type="scientific">Streptomyces demainii</name>
    <dbReference type="NCBI Taxonomy" id="588122"/>
    <lineage>
        <taxon>Bacteria</taxon>
        <taxon>Bacillati</taxon>
        <taxon>Actinomycetota</taxon>
        <taxon>Actinomycetes</taxon>
        <taxon>Kitasatosporales</taxon>
        <taxon>Streptomycetaceae</taxon>
        <taxon>Streptomyces</taxon>
    </lineage>
</organism>
<dbReference type="EMBL" id="JAURUE010000001">
    <property type="protein sequence ID" value="MDP9612680.1"/>
    <property type="molecule type" value="Genomic_DNA"/>
</dbReference>
<evidence type="ECO:0000313" key="2">
    <source>
        <dbReference type="Proteomes" id="UP001234880"/>
    </source>
</evidence>